<dbReference type="PANTHER" id="PTHR33355">
    <property type="entry name" value="WALL-ASSOCIATED RECEPTOR KINASE CARBOXY-TERMINAL PROTEIN-RELATED"/>
    <property type="match status" value="1"/>
</dbReference>
<dbReference type="PANTHER" id="PTHR33355:SF5">
    <property type="entry name" value="F12F1.23 PROTEIN"/>
    <property type="match status" value="1"/>
</dbReference>
<keyword evidence="1" id="KW-0812">Transmembrane</keyword>
<dbReference type="Proteomes" id="UP000327157">
    <property type="component" value="Unassembled WGS sequence"/>
</dbReference>
<gene>
    <name evidence="2" type="ORF">D8674_039773</name>
</gene>
<dbReference type="OrthoDB" id="1857727at2759"/>
<protein>
    <recommendedName>
        <fullName evidence="4">Wall-associated receptor kinase C-terminal domain-containing protein</fullName>
    </recommendedName>
</protein>
<evidence type="ECO:0000313" key="3">
    <source>
        <dbReference type="Proteomes" id="UP000327157"/>
    </source>
</evidence>
<sequence>MWNCLDGDTFRATRPFSLDTSTHLSLSPQNDYLFFNCSEQNVIIEPKPVFCERFPERCDSSCDSSSYLCRHLPECASALRTSSCCSYYPKATESLRLMLKYCATYTSVYWRSTGENQPDDQVPEYGIRVNFDIPVTTRCLQCQDTSKGGGTCGFDTKTLNFWCLCDRGNVTTYCKDHSISQNRRNGVLAGTISGVTVAGAFGVGAGIWYMKKVRAKAPVTCGVQSNENRLF</sequence>
<reference evidence="2 3" key="2">
    <citation type="submission" date="2019-11" db="EMBL/GenBank/DDBJ databases">
        <title>A de novo genome assembly of a pear dwarfing rootstock.</title>
        <authorList>
            <person name="Wang F."/>
            <person name="Wang J."/>
            <person name="Li S."/>
            <person name="Zhang Y."/>
            <person name="Fang M."/>
            <person name="Ma L."/>
            <person name="Zhao Y."/>
            <person name="Jiang S."/>
        </authorList>
    </citation>
    <scope>NUCLEOTIDE SEQUENCE [LARGE SCALE GENOMIC DNA]</scope>
    <source>
        <strain evidence="2">S2</strain>
        <tissue evidence="2">Leaf</tissue>
    </source>
</reference>
<evidence type="ECO:0000313" key="2">
    <source>
        <dbReference type="EMBL" id="KAB2597014.1"/>
    </source>
</evidence>
<comment type="caution">
    <text evidence="2">The sequence shown here is derived from an EMBL/GenBank/DDBJ whole genome shotgun (WGS) entry which is preliminary data.</text>
</comment>
<name>A0A5N5FEZ3_9ROSA</name>
<organism evidence="2 3">
    <name type="scientific">Pyrus ussuriensis x Pyrus communis</name>
    <dbReference type="NCBI Taxonomy" id="2448454"/>
    <lineage>
        <taxon>Eukaryota</taxon>
        <taxon>Viridiplantae</taxon>
        <taxon>Streptophyta</taxon>
        <taxon>Embryophyta</taxon>
        <taxon>Tracheophyta</taxon>
        <taxon>Spermatophyta</taxon>
        <taxon>Magnoliopsida</taxon>
        <taxon>eudicotyledons</taxon>
        <taxon>Gunneridae</taxon>
        <taxon>Pentapetalae</taxon>
        <taxon>rosids</taxon>
        <taxon>fabids</taxon>
        <taxon>Rosales</taxon>
        <taxon>Rosaceae</taxon>
        <taxon>Amygdaloideae</taxon>
        <taxon>Maleae</taxon>
        <taxon>Pyrus</taxon>
    </lineage>
</organism>
<reference evidence="2 3" key="1">
    <citation type="submission" date="2019-09" db="EMBL/GenBank/DDBJ databases">
        <authorList>
            <person name="Ou C."/>
        </authorList>
    </citation>
    <scope>NUCLEOTIDE SEQUENCE [LARGE SCALE GENOMIC DNA]</scope>
    <source>
        <strain evidence="2">S2</strain>
        <tissue evidence="2">Leaf</tissue>
    </source>
</reference>
<dbReference type="EMBL" id="SMOL01000780">
    <property type="protein sequence ID" value="KAB2597014.1"/>
    <property type="molecule type" value="Genomic_DNA"/>
</dbReference>
<feature type="transmembrane region" description="Helical" evidence="1">
    <location>
        <begin position="187"/>
        <end position="209"/>
    </location>
</feature>
<dbReference type="AlphaFoldDB" id="A0A5N5FEZ3"/>
<evidence type="ECO:0008006" key="4">
    <source>
        <dbReference type="Google" id="ProtNLM"/>
    </source>
</evidence>
<proteinExistence type="predicted"/>
<keyword evidence="3" id="KW-1185">Reference proteome</keyword>
<accession>A0A5N5FEZ3</accession>
<keyword evidence="1" id="KW-0472">Membrane</keyword>
<keyword evidence="1" id="KW-1133">Transmembrane helix</keyword>
<evidence type="ECO:0000256" key="1">
    <source>
        <dbReference type="SAM" id="Phobius"/>
    </source>
</evidence>